<reference evidence="1 2" key="1">
    <citation type="journal article" date="2019" name="Environ. Microbiol.">
        <title>Genomics insights into ecotype formation of ammonia-oxidizing archaea in the deep ocean.</title>
        <authorList>
            <person name="Wang Y."/>
            <person name="Huang J.M."/>
            <person name="Cui G.J."/>
            <person name="Nunoura T."/>
            <person name="Takaki Y."/>
            <person name="Li W.L."/>
            <person name="Li J."/>
            <person name="Gao Z.M."/>
            <person name="Takai K."/>
            <person name="Zhang A.Q."/>
            <person name="Stepanauskas R."/>
        </authorList>
    </citation>
    <scope>NUCLEOTIDE SEQUENCE [LARGE SCALE GENOMIC DNA]</scope>
    <source>
        <strain evidence="1 2">F20</strain>
    </source>
</reference>
<comment type="caution">
    <text evidence="1">The sequence shown here is derived from an EMBL/GenBank/DDBJ whole genome shotgun (WGS) entry which is preliminary data.</text>
</comment>
<evidence type="ECO:0000313" key="2">
    <source>
        <dbReference type="Proteomes" id="UP000526196"/>
    </source>
</evidence>
<dbReference type="Proteomes" id="UP000526196">
    <property type="component" value="Unassembled WGS sequence"/>
</dbReference>
<organism evidence="1 2">
    <name type="scientific">Marine Group I thaumarchaeote</name>
    <dbReference type="NCBI Taxonomy" id="2511932"/>
    <lineage>
        <taxon>Archaea</taxon>
        <taxon>Nitrososphaerota</taxon>
        <taxon>Marine Group I</taxon>
    </lineage>
</organism>
<protein>
    <submittedName>
        <fullName evidence="1">Uncharacterized protein</fullName>
    </submittedName>
</protein>
<proteinExistence type="predicted"/>
<accession>A0A7K4NNE3</accession>
<evidence type="ECO:0000313" key="1">
    <source>
        <dbReference type="EMBL" id="NWK04529.1"/>
    </source>
</evidence>
<name>A0A7K4NNE3_9ARCH</name>
<dbReference type="EMBL" id="JACASX010000001">
    <property type="protein sequence ID" value="NWK04529.1"/>
    <property type="molecule type" value="Genomic_DNA"/>
</dbReference>
<dbReference type="AlphaFoldDB" id="A0A7K4NNE3"/>
<gene>
    <name evidence="1" type="ORF">HX833_00315</name>
</gene>
<sequence length="182" mass="21460">MSESSPIKDALYAKIEDVGQEQIHQLLLNGKFSELFEKIYEPVIQSVHNIEEYEKHGTLAESLTHYLFTEMLIPSQRKITFKNIELDMIIPNTEELQKNSHNTIMIFFVKTSNIEEIKQRIQDIKKIQKEDLNIWIISKDHIEIPQSTYITEKESFGKFLKNAQNFIKTKKMNKLNIFKTKV</sequence>